<dbReference type="EMBL" id="CM046121">
    <property type="protein sequence ID" value="KAI8434310.1"/>
    <property type="molecule type" value="Genomic_DNA"/>
</dbReference>
<gene>
    <name evidence="1" type="ORF">MSG28_012391</name>
</gene>
<protein>
    <submittedName>
        <fullName evidence="1">Uncharacterized protein</fullName>
    </submittedName>
</protein>
<sequence length="274" mass="31135">MCVRVWLEVGHACEPRHSPSGRALALDWRVWVRGVAGADISSFVHKVVFHLHPATQFVYPKRVLQEPPYEIQESGSASIEIPINVYLKFSTKPRRIRLKYSLLIANSAQSSSESRCIYYDFENPSEQLRLSLMRGGGEVIGRTGAQAHRSSLLVVLSDSGEDRPHSHHKPSKQKKYEFVEPIQNKPVYEKKMLFDDCSKCDDSRVDFKSLLRRVSMTEDEIKHVSQLYLSYSSYEKSGDALPLPPLSDPIYRVPELPASLRRALTSVEADYAMP</sequence>
<accession>A0ACC0KDJ6</accession>
<dbReference type="Proteomes" id="UP001064048">
    <property type="component" value="Chromosome 21"/>
</dbReference>
<comment type="caution">
    <text evidence="1">The sequence shown here is derived from an EMBL/GenBank/DDBJ whole genome shotgun (WGS) entry which is preliminary data.</text>
</comment>
<keyword evidence="2" id="KW-1185">Reference proteome</keyword>
<name>A0ACC0KDJ6_CHOFU</name>
<evidence type="ECO:0000313" key="1">
    <source>
        <dbReference type="EMBL" id="KAI8434310.1"/>
    </source>
</evidence>
<reference evidence="1 2" key="1">
    <citation type="journal article" date="2022" name="Genome Biol. Evol.">
        <title>The Spruce Budworm Genome: Reconstructing the Evolutionary History of Antifreeze Proteins.</title>
        <authorList>
            <person name="Beliveau C."/>
            <person name="Gagne P."/>
            <person name="Picq S."/>
            <person name="Vernygora O."/>
            <person name="Keeling C.I."/>
            <person name="Pinkney K."/>
            <person name="Doucet D."/>
            <person name="Wen F."/>
            <person name="Johnston J.S."/>
            <person name="Maaroufi H."/>
            <person name="Boyle B."/>
            <person name="Laroche J."/>
            <person name="Dewar K."/>
            <person name="Juretic N."/>
            <person name="Blackburn G."/>
            <person name="Nisole A."/>
            <person name="Brunet B."/>
            <person name="Brandao M."/>
            <person name="Lumley L."/>
            <person name="Duan J."/>
            <person name="Quan G."/>
            <person name="Lucarotti C.J."/>
            <person name="Roe A.D."/>
            <person name="Sperling F.A.H."/>
            <person name="Levesque R.C."/>
            <person name="Cusson M."/>
        </authorList>
    </citation>
    <scope>NUCLEOTIDE SEQUENCE [LARGE SCALE GENOMIC DNA]</scope>
    <source>
        <strain evidence="1">Glfc:IPQL:Cfum</strain>
    </source>
</reference>
<proteinExistence type="predicted"/>
<evidence type="ECO:0000313" key="2">
    <source>
        <dbReference type="Proteomes" id="UP001064048"/>
    </source>
</evidence>
<organism evidence="1 2">
    <name type="scientific">Choristoneura fumiferana</name>
    <name type="common">Spruce budworm moth</name>
    <name type="synonym">Archips fumiferana</name>
    <dbReference type="NCBI Taxonomy" id="7141"/>
    <lineage>
        <taxon>Eukaryota</taxon>
        <taxon>Metazoa</taxon>
        <taxon>Ecdysozoa</taxon>
        <taxon>Arthropoda</taxon>
        <taxon>Hexapoda</taxon>
        <taxon>Insecta</taxon>
        <taxon>Pterygota</taxon>
        <taxon>Neoptera</taxon>
        <taxon>Endopterygota</taxon>
        <taxon>Lepidoptera</taxon>
        <taxon>Glossata</taxon>
        <taxon>Ditrysia</taxon>
        <taxon>Tortricoidea</taxon>
        <taxon>Tortricidae</taxon>
        <taxon>Tortricinae</taxon>
        <taxon>Choristoneura</taxon>
    </lineage>
</organism>